<dbReference type="OrthoDB" id="6409159at2759"/>
<dbReference type="SMART" id="SM00737">
    <property type="entry name" value="ML"/>
    <property type="match status" value="1"/>
</dbReference>
<evidence type="ECO:0000256" key="3">
    <source>
        <dbReference type="ARBA" id="ARBA00011245"/>
    </source>
</evidence>
<dbReference type="InterPro" id="IPR003172">
    <property type="entry name" value="ML_dom"/>
</dbReference>
<evidence type="ECO:0000256" key="6">
    <source>
        <dbReference type="ARBA" id="ARBA00023055"/>
    </source>
</evidence>
<name>A0A151ZCE9_TIELA</name>
<evidence type="ECO:0000256" key="2">
    <source>
        <dbReference type="ARBA" id="ARBA00006370"/>
    </source>
</evidence>
<keyword evidence="5 7" id="KW-0732">Signal</keyword>
<dbReference type="AlphaFoldDB" id="A0A151ZCE9"/>
<evidence type="ECO:0000259" key="8">
    <source>
        <dbReference type="SMART" id="SM00737"/>
    </source>
</evidence>
<dbReference type="InterPro" id="IPR014756">
    <property type="entry name" value="Ig_E-set"/>
</dbReference>
<dbReference type="Pfam" id="PF02221">
    <property type="entry name" value="E1_DerP2_DerF2"/>
    <property type="match status" value="1"/>
</dbReference>
<evidence type="ECO:0000256" key="4">
    <source>
        <dbReference type="ARBA" id="ARBA00022448"/>
    </source>
</evidence>
<evidence type="ECO:0000256" key="1">
    <source>
        <dbReference type="ARBA" id="ARBA00002053"/>
    </source>
</evidence>
<comment type="function">
    <text evidence="1">Catalyzes the intermembrane transfer of phosphatidylglycerol and phosphatidylinositol.</text>
</comment>
<evidence type="ECO:0000256" key="5">
    <source>
        <dbReference type="ARBA" id="ARBA00022729"/>
    </source>
</evidence>
<comment type="caution">
    <text evidence="9">The sequence shown here is derived from an EMBL/GenBank/DDBJ whole genome shotgun (WGS) entry which is preliminary data.</text>
</comment>
<evidence type="ECO:0000313" key="10">
    <source>
        <dbReference type="Proteomes" id="UP000076078"/>
    </source>
</evidence>
<evidence type="ECO:0000256" key="7">
    <source>
        <dbReference type="SAM" id="SignalP"/>
    </source>
</evidence>
<keyword evidence="6" id="KW-0445">Lipid transport</keyword>
<keyword evidence="10" id="KW-1185">Reference proteome</keyword>
<sequence>MNKYFYILVLLVFNISICKSAYTTKLCNDTPSKYLEISNVTVEPYPLVPGHNVTLQIQGKLIKPIEHGSVRITGKYLFIRVINEQLDICSKDLECPIPIGPFVFSYSSSLPPWLPSGKFYGEISAKDGSSESITCVNFSVDL</sequence>
<dbReference type="Gene3D" id="2.60.40.770">
    <property type="match status" value="1"/>
</dbReference>
<dbReference type="Proteomes" id="UP000076078">
    <property type="component" value="Unassembled WGS sequence"/>
</dbReference>
<reference evidence="9 10" key="1">
    <citation type="submission" date="2015-12" db="EMBL/GenBank/DDBJ databases">
        <title>Dictyostelia acquired genes for synthesis and detection of signals that induce cell-type specialization by lateral gene transfer from prokaryotes.</title>
        <authorList>
            <person name="Gloeckner G."/>
            <person name="Schaap P."/>
        </authorList>
    </citation>
    <scope>NUCLEOTIDE SEQUENCE [LARGE SCALE GENOMIC DNA]</scope>
    <source>
        <strain evidence="9 10">TK</strain>
    </source>
</reference>
<keyword evidence="4" id="KW-0813">Transport</keyword>
<proteinExistence type="inferred from homology"/>
<dbReference type="PANTHER" id="PTHR11306:SF0">
    <property type="entry name" value="PHOSPHATIDYLGLYCEROL_PHOSPHATIDYLINOSITOL TRANSFER PROTEIN"/>
    <property type="match status" value="1"/>
</dbReference>
<feature type="domain" description="MD-2-related lipid-recognition" evidence="8">
    <location>
        <begin position="24"/>
        <end position="140"/>
    </location>
</feature>
<comment type="similarity">
    <text evidence="2">Belongs to the NPC2 family.</text>
</comment>
<dbReference type="GO" id="GO:0032934">
    <property type="term" value="F:sterol binding"/>
    <property type="evidence" value="ECO:0007669"/>
    <property type="project" value="InterPro"/>
</dbReference>
<dbReference type="GO" id="GO:0015918">
    <property type="term" value="P:sterol transport"/>
    <property type="evidence" value="ECO:0007669"/>
    <property type="project" value="InterPro"/>
</dbReference>
<dbReference type="OMA" id="RYCDKKA"/>
<dbReference type="SUPFAM" id="SSF81296">
    <property type="entry name" value="E set domains"/>
    <property type="match status" value="1"/>
</dbReference>
<feature type="signal peptide" evidence="7">
    <location>
        <begin position="1"/>
        <end position="20"/>
    </location>
</feature>
<feature type="chain" id="PRO_5007593117" description="MD-2-related lipid-recognition domain-containing protein" evidence="7">
    <location>
        <begin position="21"/>
        <end position="142"/>
    </location>
</feature>
<dbReference type="EMBL" id="LODT01000034">
    <property type="protein sequence ID" value="KYQ91618.1"/>
    <property type="molecule type" value="Genomic_DNA"/>
</dbReference>
<evidence type="ECO:0000313" key="9">
    <source>
        <dbReference type="EMBL" id="KYQ91618.1"/>
    </source>
</evidence>
<gene>
    <name evidence="9" type="ORF">DLAC_07388</name>
</gene>
<comment type="subunit">
    <text evidence="3">Monomer.</text>
</comment>
<dbReference type="InParanoid" id="A0A151ZCE9"/>
<organism evidence="9 10">
    <name type="scientific">Tieghemostelium lacteum</name>
    <name type="common">Slime mold</name>
    <name type="synonym">Dictyostelium lacteum</name>
    <dbReference type="NCBI Taxonomy" id="361077"/>
    <lineage>
        <taxon>Eukaryota</taxon>
        <taxon>Amoebozoa</taxon>
        <taxon>Evosea</taxon>
        <taxon>Eumycetozoa</taxon>
        <taxon>Dictyostelia</taxon>
        <taxon>Dictyosteliales</taxon>
        <taxon>Raperosteliaceae</taxon>
        <taxon>Tieghemostelium</taxon>
    </lineage>
</organism>
<protein>
    <recommendedName>
        <fullName evidence="8">MD-2-related lipid-recognition domain-containing protein</fullName>
    </recommendedName>
</protein>
<accession>A0A151ZCE9</accession>
<dbReference type="InterPro" id="IPR039670">
    <property type="entry name" value="NPC2-like"/>
</dbReference>
<dbReference type="PANTHER" id="PTHR11306">
    <property type="entry name" value="NIEMANN PICK TYPE C2 PROTEIN NPC2-RELATED"/>
    <property type="match status" value="1"/>
</dbReference>